<dbReference type="PANTHER" id="PTHR24198">
    <property type="entry name" value="ANKYRIN REPEAT AND PROTEIN KINASE DOMAIN-CONTAINING PROTEIN"/>
    <property type="match status" value="1"/>
</dbReference>
<keyword evidence="2 3" id="KW-0040">ANK repeat</keyword>
<dbReference type="Gene3D" id="1.20.120.1020">
    <property type="entry name" value="Prion-inhibition and propagation, HeLo domain"/>
    <property type="match status" value="1"/>
</dbReference>
<evidence type="ECO:0000256" key="2">
    <source>
        <dbReference type="ARBA" id="ARBA00023043"/>
    </source>
</evidence>
<dbReference type="SMART" id="SM00248">
    <property type="entry name" value="ANK"/>
    <property type="match status" value="3"/>
</dbReference>
<dbReference type="InterPro" id="IPR029498">
    <property type="entry name" value="HeLo_dom"/>
</dbReference>
<keyword evidence="7" id="KW-1185">Reference proteome</keyword>
<dbReference type="PANTHER" id="PTHR24198:SF165">
    <property type="entry name" value="ANKYRIN REPEAT-CONTAINING PROTEIN-RELATED"/>
    <property type="match status" value="1"/>
</dbReference>
<evidence type="ECO:0000313" key="6">
    <source>
        <dbReference type="EMBL" id="CZR70298.1"/>
    </source>
</evidence>
<dbReference type="Pfam" id="PF12796">
    <property type="entry name" value="Ank_2"/>
    <property type="match status" value="1"/>
</dbReference>
<feature type="chain" id="PRO_5012363362" description="Prion-inhibition and propagation HeLo domain-containing protein" evidence="4">
    <location>
        <begin position="24"/>
        <end position="487"/>
    </location>
</feature>
<feature type="signal peptide" evidence="4">
    <location>
        <begin position="1"/>
        <end position="23"/>
    </location>
</feature>
<dbReference type="OrthoDB" id="20872at2759"/>
<feature type="domain" description="Prion-inhibition and propagation HeLo" evidence="5">
    <location>
        <begin position="5"/>
        <end position="201"/>
    </location>
</feature>
<dbReference type="EMBL" id="FJOG01000164">
    <property type="protein sequence ID" value="CZR70298.1"/>
    <property type="molecule type" value="Genomic_DNA"/>
</dbReference>
<accession>A0A1L7XZ38</accession>
<dbReference type="Gene3D" id="1.25.40.20">
    <property type="entry name" value="Ankyrin repeat-containing domain"/>
    <property type="match status" value="1"/>
</dbReference>
<sequence length="487" mass="53611">MEAVGLAVGVASLAGLFSTCVECFNYIDLGRNYECDSEILFAKFHIQRVRLCLWGQLVGLAGGIEEENLKILAQQELGLTLCLRGIQTILTNSKDLIEKYGLVGMDEGEEIENPQLSTVNRVGKLRSSLSAMLPKQVDGGPGVLERAKWALRDKDKFITLVEDLKDFVDGLHGVVPAIQPRHNRLVERGISSIRDNDALELVCEATEDDYPDWSETASVALRDQTWPSPERRKLLAWVEDGSIPQAKSITNNAIDAESSSAPAQGSELGIRHRIKSLLKPSRTHTLNRPYASSTKERGLLHQVEIQHLRATLRRFTKACQEKMSSSECLDIIGTNQDLSTIHIGGSTWAHVAVECGHGEVLEALLLAGADVDARDRDGRTPLILAAKSDSGELVTQLLDSKANVEAKDYEGRTALFFAMCHNLGRRKYWRHESTALNTLLGAAADINARDKGGVTPLHYFLTWVRSVCKSAEDKKVVQGDIIARPPC</sequence>
<dbReference type="PROSITE" id="PS50297">
    <property type="entry name" value="ANK_REP_REGION"/>
    <property type="match status" value="2"/>
</dbReference>
<proteinExistence type="predicted"/>
<keyword evidence="4" id="KW-0732">Signal</keyword>
<organism evidence="6 7">
    <name type="scientific">Phialocephala subalpina</name>
    <dbReference type="NCBI Taxonomy" id="576137"/>
    <lineage>
        <taxon>Eukaryota</taxon>
        <taxon>Fungi</taxon>
        <taxon>Dikarya</taxon>
        <taxon>Ascomycota</taxon>
        <taxon>Pezizomycotina</taxon>
        <taxon>Leotiomycetes</taxon>
        <taxon>Helotiales</taxon>
        <taxon>Mollisiaceae</taxon>
        <taxon>Phialocephala</taxon>
        <taxon>Phialocephala fortinii species complex</taxon>
    </lineage>
</organism>
<dbReference type="InterPro" id="IPR036770">
    <property type="entry name" value="Ankyrin_rpt-contain_sf"/>
</dbReference>
<dbReference type="Pfam" id="PF14479">
    <property type="entry name" value="HeLo"/>
    <property type="match status" value="1"/>
</dbReference>
<reference evidence="6 7" key="1">
    <citation type="submission" date="2016-03" db="EMBL/GenBank/DDBJ databases">
        <authorList>
            <person name="Ploux O."/>
        </authorList>
    </citation>
    <scope>NUCLEOTIDE SEQUENCE [LARGE SCALE GENOMIC DNA]</scope>
    <source>
        <strain evidence="6 7">UAMH 11012</strain>
    </source>
</reference>
<dbReference type="InterPro" id="IPR002110">
    <property type="entry name" value="Ankyrin_rpt"/>
</dbReference>
<dbReference type="SUPFAM" id="SSF48403">
    <property type="entry name" value="Ankyrin repeat"/>
    <property type="match status" value="1"/>
</dbReference>
<evidence type="ECO:0000313" key="7">
    <source>
        <dbReference type="Proteomes" id="UP000184330"/>
    </source>
</evidence>
<evidence type="ECO:0000256" key="1">
    <source>
        <dbReference type="ARBA" id="ARBA00022737"/>
    </source>
</evidence>
<feature type="repeat" description="ANK" evidence="3">
    <location>
        <begin position="344"/>
        <end position="376"/>
    </location>
</feature>
<dbReference type="AlphaFoldDB" id="A0A1L7XZ38"/>
<protein>
    <recommendedName>
        <fullName evidence="5">Prion-inhibition and propagation HeLo domain-containing protein</fullName>
    </recommendedName>
</protein>
<keyword evidence="1" id="KW-0677">Repeat</keyword>
<feature type="repeat" description="ANK" evidence="3">
    <location>
        <begin position="377"/>
        <end position="409"/>
    </location>
</feature>
<gene>
    <name evidence="6" type="ORF">PAC_20200</name>
</gene>
<name>A0A1L7XZ38_9HELO</name>
<dbReference type="STRING" id="576137.A0A1L7XZ38"/>
<dbReference type="Proteomes" id="UP000184330">
    <property type="component" value="Unassembled WGS sequence"/>
</dbReference>
<evidence type="ECO:0000256" key="4">
    <source>
        <dbReference type="SAM" id="SignalP"/>
    </source>
</evidence>
<evidence type="ECO:0000256" key="3">
    <source>
        <dbReference type="PROSITE-ProRule" id="PRU00023"/>
    </source>
</evidence>
<evidence type="ECO:0000259" key="5">
    <source>
        <dbReference type="Pfam" id="PF14479"/>
    </source>
</evidence>
<dbReference type="PROSITE" id="PS50088">
    <property type="entry name" value="ANK_REPEAT"/>
    <property type="match status" value="2"/>
</dbReference>
<dbReference type="InterPro" id="IPR038305">
    <property type="entry name" value="HeLo_sf"/>
</dbReference>